<organism evidence="2 3">
    <name type="scientific">Ancylostoma duodenale</name>
    <dbReference type="NCBI Taxonomy" id="51022"/>
    <lineage>
        <taxon>Eukaryota</taxon>
        <taxon>Metazoa</taxon>
        <taxon>Ecdysozoa</taxon>
        <taxon>Nematoda</taxon>
        <taxon>Chromadorea</taxon>
        <taxon>Rhabditida</taxon>
        <taxon>Rhabditina</taxon>
        <taxon>Rhabditomorpha</taxon>
        <taxon>Strongyloidea</taxon>
        <taxon>Ancylostomatidae</taxon>
        <taxon>Ancylostomatinae</taxon>
        <taxon>Ancylostoma</taxon>
    </lineage>
</organism>
<dbReference type="AlphaFoldDB" id="A0A0C2C1Z0"/>
<proteinExistence type="predicted"/>
<dbReference type="EMBL" id="KN750250">
    <property type="protein sequence ID" value="KIH50263.1"/>
    <property type="molecule type" value="Genomic_DNA"/>
</dbReference>
<dbReference type="Gene3D" id="2.60.40.10">
    <property type="entry name" value="Immunoglobulins"/>
    <property type="match status" value="1"/>
</dbReference>
<dbReference type="OrthoDB" id="5787401at2759"/>
<feature type="region of interest" description="Disordered" evidence="1">
    <location>
        <begin position="70"/>
        <end position="89"/>
    </location>
</feature>
<name>A0A0C2C1Z0_9BILA</name>
<gene>
    <name evidence="2" type="ORF">ANCDUO_19659</name>
</gene>
<accession>A0A0C2C1Z0</accession>
<evidence type="ECO:0000256" key="1">
    <source>
        <dbReference type="SAM" id="MobiDB-lite"/>
    </source>
</evidence>
<dbReference type="Proteomes" id="UP000054047">
    <property type="component" value="Unassembled WGS sequence"/>
</dbReference>
<sequence length="89" mass="9663">CGGMERFTQGYKEFGLNVQPDNSVICHEWAPGADQLALIGDFSEFNCPHFMSAIGKVRDLDPSVSTTMIQSGAPQASIPAHVSRTRHLS</sequence>
<keyword evidence="3" id="KW-1185">Reference proteome</keyword>
<reference evidence="2 3" key="1">
    <citation type="submission" date="2013-12" db="EMBL/GenBank/DDBJ databases">
        <title>Draft genome of the parsitic nematode Ancylostoma duodenale.</title>
        <authorList>
            <person name="Mitreva M."/>
        </authorList>
    </citation>
    <scope>NUCLEOTIDE SEQUENCE [LARGE SCALE GENOMIC DNA]</scope>
    <source>
        <strain evidence="2 3">Zhejiang</strain>
    </source>
</reference>
<dbReference type="InterPro" id="IPR013783">
    <property type="entry name" value="Ig-like_fold"/>
</dbReference>
<evidence type="ECO:0000313" key="2">
    <source>
        <dbReference type="EMBL" id="KIH50263.1"/>
    </source>
</evidence>
<evidence type="ECO:0000313" key="3">
    <source>
        <dbReference type="Proteomes" id="UP000054047"/>
    </source>
</evidence>
<feature type="non-terminal residue" evidence="2">
    <location>
        <position position="1"/>
    </location>
</feature>
<protein>
    <submittedName>
        <fullName evidence="2">Uncharacterized protein</fullName>
    </submittedName>
</protein>